<proteinExistence type="predicted"/>
<protein>
    <submittedName>
        <fullName evidence="1">Uncharacterized protein</fullName>
    </submittedName>
</protein>
<evidence type="ECO:0000313" key="1">
    <source>
        <dbReference type="EMBL" id="MPN53522.1"/>
    </source>
</evidence>
<name>A0A645IRR7_9ZZZZ</name>
<comment type="caution">
    <text evidence="1">The sequence shown here is derived from an EMBL/GenBank/DDBJ whole genome shotgun (WGS) entry which is preliminary data.</text>
</comment>
<dbReference type="AlphaFoldDB" id="A0A645IRR7"/>
<reference evidence="1" key="1">
    <citation type="submission" date="2019-08" db="EMBL/GenBank/DDBJ databases">
        <authorList>
            <person name="Kucharzyk K."/>
            <person name="Murdoch R.W."/>
            <person name="Higgins S."/>
            <person name="Loffler F."/>
        </authorList>
    </citation>
    <scope>NUCLEOTIDE SEQUENCE</scope>
</reference>
<accession>A0A645IRR7</accession>
<organism evidence="1">
    <name type="scientific">bioreactor metagenome</name>
    <dbReference type="NCBI Taxonomy" id="1076179"/>
    <lineage>
        <taxon>unclassified sequences</taxon>
        <taxon>metagenomes</taxon>
        <taxon>ecological metagenomes</taxon>
    </lineage>
</organism>
<sequence length="72" mass="7320">MGQDTGIGQGDGQCAQGTFNAGLVVIGEAIGQSAGAAYRNPVEIAHGDVAGHDHQEFRCAGHQTDFTHIGNG</sequence>
<gene>
    <name evidence="1" type="ORF">SDC9_201186</name>
</gene>
<dbReference type="EMBL" id="VSSQ01120712">
    <property type="protein sequence ID" value="MPN53522.1"/>
    <property type="molecule type" value="Genomic_DNA"/>
</dbReference>